<dbReference type="SUPFAM" id="SSF56672">
    <property type="entry name" value="DNA/RNA polymerases"/>
    <property type="match status" value="1"/>
</dbReference>
<keyword evidence="3" id="KW-0548">Nucleotidyltransferase</keyword>
<comment type="similarity">
    <text evidence="8">Belongs to the bacterial reverse transcriptase family.</text>
</comment>
<evidence type="ECO:0000256" key="5">
    <source>
        <dbReference type="ARBA" id="ARBA00022842"/>
    </source>
</evidence>
<evidence type="ECO:0000256" key="6">
    <source>
        <dbReference type="ARBA" id="ARBA00022918"/>
    </source>
</evidence>
<dbReference type="InterPro" id="IPR043502">
    <property type="entry name" value="DNA/RNA_pol_sf"/>
</dbReference>
<dbReference type="Pfam" id="PF00078">
    <property type="entry name" value="RVT_1"/>
    <property type="match status" value="1"/>
</dbReference>
<keyword evidence="11" id="KW-1133">Transmembrane helix</keyword>
<keyword evidence="4" id="KW-0479">Metal-binding</keyword>
<evidence type="ECO:0000256" key="11">
    <source>
        <dbReference type="SAM" id="Phobius"/>
    </source>
</evidence>
<protein>
    <recommendedName>
        <fullName evidence="1">RNA-directed DNA polymerase</fullName>
        <ecNumber evidence="1">2.7.7.49</ecNumber>
    </recommendedName>
</protein>
<dbReference type="GO" id="GO:0003964">
    <property type="term" value="F:RNA-directed DNA polymerase activity"/>
    <property type="evidence" value="ECO:0007669"/>
    <property type="project" value="UniProtKB-KW"/>
</dbReference>
<keyword evidence="5" id="KW-0460">Magnesium</keyword>
<evidence type="ECO:0000313" key="13">
    <source>
        <dbReference type="EMBL" id="VYU38457.1"/>
    </source>
</evidence>
<gene>
    <name evidence="13" type="ORF">EMLFYP7_02173</name>
</gene>
<keyword evidence="11" id="KW-0812">Transmembrane</keyword>
<dbReference type="GO" id="GO:0051607">
    <property type="term" value="P:defense response to virus"/>
    <property type="evidence" value="ECO:0007669"/>
    <property type="project" value="UniProtKB-KW"/>
</dbReference>
<evidence type="ECO:0000256" key="9">
    <source>
        <dbReference type="ARBA" id="ARBA00048173"/>
    </source>
</evidence>
<reference evidence="13" key="1">
    <citation type="submission" date="2019-11" db="EMBL/GenBank/DDBJ databases">
        <authorList>
            <person name="Feng L."/>
        </authorList>
    </citation>
    <scope>NUCLEOTIDE SEQUENCE</scope>
    <source>
        <strain evidence="13">EMassiliensisLFYP7</strain>
    </source>
</reference>
<evidence type="ECO:0000256" key="2">
    <source>
        <dbReference type="ARBA" id="ARBA00022679"/>
    </source>
</evidence>
<evidence type="ECO:0000256" key="8">
    <source>
        <dbReference type="ARBA" id="ARBA00034120"/>
    </source>
</evidence>
<sequence>MSESPKLTRQQIYERIRETSKEEYILAEMIRLGFWDASQEKPDLTAEFIAERAALQKKLASLGERQRLYDDPQKALRELHKTRKKAALEKREQTRIARNQARYERAQRWHQTQQSTITWLGDGYSFGLDDTTHNEARLAQQNLPPLADSQALASAMGITLNELRFLCFQKAVSRVNHYRRFSIAKKSGGERFISAPMPRMKRAQYWILENILNRVALHDAAHGFVAGRSILTNALPHVNRAIVVNLDMENFFPTVSYRRVKGLFRQLGYAEQLATELALLTTEPEAEQVALDGENWFIQQGERTLPQGAPSSPAISNILCRRLDSRLHAMAQKLGFTYTRYADDMTFSSADKTANVQQLLWRCKQIVNDEGFRLHPEKTRVMRKPQKQEVTGIVVNEKPSVDRKTLKRFRALLFQIAKDGTQGKRWGAGELMASLEGYANFVALIAPEKGIPLQKQVTDLKRQYGYVTQPGRITALNKKLFRARAARGEAPREKWWQAQGPAAPVLEQTPQQKQPAPQPAPVSSQPEPQSLQPAEAEAPRRTRIFTARQWWALIVLFLIITLIRMIF</sequence>
<dbReference type="PROSITE" id="PS50878">
    <property type="entry name" value="RT_POL"/>
    <property type="match status" value="1"/>
</dbReference>
<comment type="catalytic activity">
    <reaction evidence="9">
        <text>DNA(n) + a 2'-deoxyribonucleoside 5'-triphosphate = DNA(n+1) + diphosphate</text>
        <dbReference type="Rhea" id="RHEA:22508"/>
        <dbReference type="Rhea" id="RHEA-COMP:17339"/>
        <dbReference type="Rhea" id="RHEA-COMP:17340"/>
        <dbReference type="ChEBI" id="CHEBI:33019"/>
        <dbReference type="ChEBI" id="CHEBI:61560"/>
        <dbReference type="ChEBI" id="CHEBI:173112"/>
        <dbReference type="EC" id="2.7.7.49"/>
    </reaction>
</comment>
<evidence type="ECO:0000256" key="10">
    <source>
        <dbReference type="SAM" id="MobiDB-lite"/>
    </source>
</evidence>
<dbReference type="EMBL" id="CACRTZ010000020">
    <property type="protein sequence ID" value="VYU38457.1"/>
    <property type="molecule type" value="Genomic_DNA"/>
</dbReference>
<accession>A0A6N3ELD2</accession>
<organism evidence="13">
    <name type="scientific">Phytobacter massiliensis</name>
    <dbReference type="NCBI Taxonomy" id="1485952"/>
    <lineage>
        <taxon>Bacteria</taxon>
        <taxon>Pseudomonadati</taxon>
        <taxon>Pseudomonadota</taxon>
        <taxon>Gammaproteobacteria</taxon>
        <taxon>Enterobacterales</taxon>
        <taxon>Enterobacteriaceae</taxon>
        <taxon>Phytobacter</taxon>
    </lineage>
</organism>
<name>A0A6N3ELD2_9ENTR</name>
<evidence type="ECO:0000256" key="7">
    <source>
        <dbReference type="ARBA" id="ARBA00023118"/>
    </source>
</evidence>
<feature type="region of interest" description="Disordered" evidence="10">
    <location>
        <begin position="507"/>
        <end position="538"/>
    </location>
</feature>
<dbReference type="RefSeq" id="WP_156566183.1">
    <property type="nucleotide sequence ID" value="NZ_CACRTZ010000020.1"/>
</dbReference>
<dbReference type="GO" id="GO:0046872">
    <property type="term" value="F:metal ion binding"/>
    <property type="evidence" value="ECO:0007669"/>
    <property type="project" value="UniProtKB-KW"/>
</dbReference>
<dbReference type="InterPro" id="IPR051083">
    <property type="entry name" value="GrpII_Intron_Splice-Mob/Def"/>
</dbReference>
<keyword evidence="7" id="KW-0051">Antiviral defense</keyword>
<evidence type="ECO:0000256" key="1">
    <source>
        <dbReference type="ARBA" id="ARBA00012493"/>
    </source>
</evidence>
<dbReference type="PANTHER" id="PTHR34047">
    <property type="entry name" value="NUCLEAR INTRON MATURASE 1, MITOCHONDRIAL-RELATED"/>
    <property type="match status" value="1"/>
</dbReference>
<feature type="compositionally biased region" description="Low complexity" evidence="10">
    <location>
        <begin position="508"/>
        <end position="530"/>
    </location>
</feature>
<feature type="transmembrane region" description="Helical" evidence="11">
    <location>
        <begin position="550"/>
        <end position="566"/>
    </location>
</feature>
<dbReference type="EC" id="2.7.7.49" evidence="1"/>
<keyword evidence="6 13" id="KW-0695">RNA-directed DNA polymerase</keyword>
<feature type="domain" description="Reverse transcriptase" evidence="12">
    <location>
        <begin position="164"/>
        <end position="395"/>
    </location>
</feature>
<dbReference type="CDD" id="cd03487">
    <property type="entry name" value="RT_Bac_retron_II"/>
    <property type="match status" value="1"/>
</dbReference>
<dbReference type="PRINTS" id="PR00866">
    <property type="entry name" value="RNADNAPOLMS"/>
</dbReference>
<proteinExistence type="inferred from homology"/>
<dbReference type="InterPro" id="IPR000477">
    <property type="entry name" value="RT_dom"/>
</dbReference>
<keyword evidence="2" id="KW-0808">Transferase</keyword>
<dbReference type="InterPro" id="IPR000123">
    <property type="entry name" value="Reverse_transcriptase_msDNA"/>
</dbReference>
<evidence type="ECO:0000256" key="3">
    <source>
        <dbReference type="ARBA" id="ARBA00022695"/>
    </source>
</evidence>
<dbReference type="AlphaFoldDB" id="A0A6N3ELD2"/>
<keyword evidence="11" id="KW-0472">Membrane</keyword>
<evidence type="ECO:0000259" key="12">
    <source>
        <dbReference type="PROSITE" id="PS50878"/>
    </source>
</evidence>
<evidence type="ECO:0000256" key="4">
    <source>
        <dbReference type="ARBA" id="ARBA00022723"/>
    </source>
</evidence>
<dbReference type="GO" id="GO:0003723">
    <property type="term" value="F:RNA binding"/>
    <property type="evidence" value="ECO:0007669"/>
    <property type="project" value="InterPro"/>
</dbReference>
<dbReference type="PANTHER" id="PTHR34047:SF7">
    <property type="entry name" value="RNA-DIRECTED DNA POLYMERASE"/>
    <property type="match status" value="1"/>
</dbReference>